<dbReference type="Proteomes" id="UP001293254">
    <property type="component" value="Unassembled WGS sequence"/>
</dbReference>
<reference evidence="2" key="2">
    <citation type="journal article" date="2024" name="Plant">
        <title>Genomic evolution and insights into agronomic trait innovations of Sesamum species.</title>
        <authorList>
            <person name="Miao H."/>
            <person name="Wang L."/>
            <person name="Qu L."/>
            <person name="Liu H."/>
            <person name="Sun Y."/>
            <person name="Le M."/>
            <person name="Wang Q."/>
            <person name="Wei S."/>
            <person name="Zheng Y."/>
            <person name="Lin W."/>
            <person name="Duan Y."/>
            <person name="Cao H."/>
            <person name="Xiong S."/>
            <person name="Wang X."/>
            <person name="Wei L."/>
            <person name="Li C."/>
            <person name="Ma Q."/>
            <person name="Ju M."/>
            <person name="Zhao R."/>
            <person name="Li G."/>
            <person name="Mu C."/>
            <person name="Tian Q."/>
            <person name="Mei H."/>
            <person name="Zhang T."/>
            <person name="Gao T."/>
            <person name="Zhang H."/>
        </authorList>
    </citation>
    <scope>NUCLEOTIDE SEQUENCE</scope>
    <source>
        <strain evidence="2">3651</strain>
    </source>
</reference>
<dbReference type="EMBL" id="JACGWO010000003">
    <property type="protein sequence ID" value="KAK4433412.1"/>
    <property type="molecule type" value="Genomic_DNA"/>
</dbReference>
<sequence>FLSCVLTLSPSGESERVPRLVRSFLCQVRGGGRRLSATSQGDLRDSSAKGVLPYTHIRLIMEAEVQRLGRVLRLTEDEGRGLRLSEDLWEGAEEGNILFLVGRVLASKDINFEGLARSLKDMLNPVKGMNIKSLLKGRFVLRFNHVIDKKRALDGCPWSFEKQLEEGQGQALLEASWVSWHGVRTSRIGRAMACTKVSLGMVVRPRLFQRQVKNYARRQGWSLLHLVQPLRMRLVCYRWFCSMSRGWEVQQGRGQGSLTLKFQRRLCKGAESKNL</sequence>
<dbReference type="InterPro" id="IPR025558">
    <property type="entry name" value="DUF4283"/>
</dbReference>
<keyword evidence="3" id="KW-1185">Reference proteome</keyword>
<gene>
    <name evidence="2" type="ORF">Salat_1103500</name>
</gene>
<proteinExistence type="predicted"/>
<organism evidence="2 3">
    <name type="scientific">Sesamum alatum</name>
    <dbReference type="NCBI Taxonomy" id="300844"/>
    <lineage>
        <taxon>Eukaryota</taxon>
        <taxon>Viridiplantae</taxon>
        <taxon>Streptophyta</taxon>
        <taxon>Embryophyta</taxon>
        <taxon>Tracheophyta</taxon>
        <taxon>Spermatophyta</taxon>
        <taxon>Magnoliopsida</taxon>
        <taxon>eudicotyledons</taxon>
        <taxon>Gunneridae</taxon>
        <taxon>Pentapetalae</taxon>
        <taxon>asterids</taxon>
        <taxon>lamiids</taxon>
        <taxon>Lamiales</taxon>
        <taxon>Pedaliaceae</taxon>
        <taxon>Sesamum</taxon>
    </lineage>
</organism>
<reference evidence="2" key="1">
    <citation type="submission" date="2020-06" db="EMBL/GenBank/DDBJ databases">
        <authorList>
            <person name="Li T."/>
            <person name="Hu X."/>
            <person name="Zhang T."/>
            <person name="Song X."/>
            <person name="Zhang H."/>
            <person name="Dai N."/>
            <person name="Sheng W."/>
            <person name="Hou X."/>
            <person name="Wei L."/>
        </authorList>
    </citation>
    <scope>NUCLEOTIDE SEQUENCE</scope>
    <source>
        <strain evidence="2">3651</strain>
        <tissue evidence="2">Leaf</tissue>
    </source>
</reference>
<name>A0AAE2CT03_9LAMI</name>
<feature type="domain" description="DUF4283" evidence="1">
    <location>
        <begin position="98"/>
        <end position="163"/>
    </location>
</feature>
<protein>
    <recommendedName>
        <fullName evidence="1">DUF4283 domain-containing protein</fullName>
    </recommendedName>
</protein>
<evidence type="ECO:0000313" key="3">
    <source>
        <dbReference type="Proteomes" id="UP001293254"/>
    </source>
</evidence>
<dbReference type="Pfam" id="PF14111">
    <property type="entry name" value="DUF4283"/>
    <property type="match status" value="1"/>
</dbReference>
<accession>A0AAE2CT03</accession>
<evidence type="ECO:0000259" key="1">
    <source>
        <dbReference type="Pfam" id="PF14111"/>
    </source>
</evidence>
<dbReference type="AlphaFoldDB" id="A0AAE2CT03"/>
<comment type="caution">
    <text evidence="2">The sequence shown here is derived from an EMBL/GenBank/DDBJ whole genome shotgun (WGS) entry which is preliminary data.</text>
</comment>
<evidence type="ECO:0000313" key="2">
    <source>
        <dbReference type="EMBL" id="KAK4433412.1"/>
    </source>
</evidence>
<feature type="non-terminal residue" evidence="2">
    <location>
        <position position="1"/>
    </location>
</feature>